<dbReference type="Gene3D" id="3.30.1810.10">
    <property type="entry name" value="YdfO-like"/>
    <property type="match status" value="1"/>
</dbReference>
<comment type="caution">
    <text evidence="1">The sequence shown here is derived from an EMBL/GenBank/DDBJ whole genome shotgun (WGS) entry which is preliminary data.</text>
</comment>
<keyword evidence="1" id="KW-0261">Viral envelope protein</keyword>
<dbReference type="Pfam" id="PF07166">
    <property type="entry name" value="DUF1398"/>
    <property type="match status" value="1"/>
</dbReference>
<dbReference type="EMBL" id="JNFA01000011">
    <property type="protein sequence ID" value="KGL42526.1"/>
    <property type="molecule type" value="Genomic_DNA"/>
</dbReference>
<keyword evidence="2" id="KW-1185">Reference proteome</keyword>
<dbReference type="AlphaFoldDB" id="A0A099WCZ6"/>
<reference evidence="1 2" key="1">
    <citation type="submission" date="2014-05" db="EMBL/GenBank/DDBJ databases">
        <title>Novel Listeriaceae from food processing environments.</title>
        <authorList>
            <person name="den Bakker H.C."/>
        </authorList>
    </citation>
    <scope>NUCLEOTIDE SEQUENCE [LARGE SCALE GENOMIC DNA]</scope>
    <source>
        <strain evidence="1 2">FSL A5-0281</strain>
    </source>
</reference>
<dbReference type="InterPro" id="IPR009833">
    <property type="entry name" value="DUF1398"/>
</dbReference>
<dbReference type="STRING" id="1552123.EP57_03440"/>
<proteinExistence type="predicted"/>
<dbReference type="eggNOG" id="COG5562">
    <property type="taxonomic scope" value="Bacteria"/>
</dbReference>
<dbReference type="RefSeq" id="WP_036084258.1">
    <property type="nucleotide sequence ID" value="NZ_CBCSHQ010000006.1"/>
</dbReference>
<evidence type="ECO:0000313" key="1">
    <source>
        <dbReference type="EMBL" id="KGL42526.1"/>
    </source>
</evidence>
<sequence>MLTKETIMQIATSEANAGDFPKVVQGFKAAGVTKYDYIVATGMYVFYDAEGAKVEAQLNGIPKEVAAESSVDAITDAIKQAQAGKVDFEKFCALAGQAGVPYWHADLVGMLVTYKDRNDAVLKAEAIPNE</sequence>
<dbReference type="Proteomes" id="UP000029844">
    <property type="component" value="Unassembled WGS sequence"/>
</dbReference>
<gene>
    <name evidence="1" type="ORF">EP57_03440</name>
</gene>
<evidence type="ECO:0000313" key="2">
    <source>
        <dbReference type="Proteomes" id="UP000029844"/>
    </source>
</evidence>
<dbReference type="SUPFAM" id="SSF160419">
    <property type="entry name" value="YdfO-like"/>
    <property type="match status" value="1"/>
</dbReference>
<dbReference type="GeneID" id="58716476"/>
<accession>A0A099WCZ6</accession>
<keyword evidence="1" id="KW-0946">Virion</keyword>
<dbReference type="OrthoDB" id="1550456at2"/>
<dbReference type="InterPro" id="IPR036696">
    <property type="entry name" value="YdfO-like_sf"/>
</dbReference>
<name>A0A099WCZ6_9LIST</name>
<organism evidence="1 2">
    <name type="scientific">Listeria booriae</name>
    <dbReference type="NCBI Taxonomy" id="1552123"/>
    <lineage>
        <taxon>Bacteria</taxon>
        <taxon>Bacillati</taxon>
        <taxon>Bacillota</taxon>
        <taxon>Bacilli</taxon>
        <taxon>Bacillales</taxon>
        <taxon>Listeriaceae</taxon>
        <taxon>Listeria</taxon>
    </lineage>
</organism>
<protein>
    <submittedName>
        <fullName evidence="1">Phage envelope protein</fullName>
    </submittedName>
</protein>